<reference evidence="1" key="1">
    <citation type="submission" date="2022-10" db="EMBL/GenBank/DDBJ databases">
        <title>Culturing micro-colonial fungi from biological soil crusts in the Mojave desert and describing Neophaeococcomyces mojavensis, and introducing the new genera and species Taxawa tesnikishii.</title>
        <authorList>
            <person name="Kurbessoian T."/>
            <person name="Stajich J.E."/>
        </authorList>
    </citation>
    <scope>NUCLEOTIDE SEQUENCE</scope>
    <source>
        <strain evidence="1">JES_112</strain>
    </source>
</reference>
<evidence type="ECO:0000313" key="1">
    <source>
        <dbReference type="EMBL" id="KAJ9653332.1"/>
    </source>
</evidence>
<protein>
    <submittedName>
        <fullName evidence="1">Uncharacterized protein</fullName>
    </submittedName>
</protein>
<comment type="caution">
    <text evidence="1">The sequence shown here is derived from an EMBL/GenBank/DDBJ whole genome shotgun (WGS) entry which is preliminary data.</text>
</comment>
<name>A0ACC3A0C5_9EURO</name>
<accession>A0ACC3A0C5</accession>
<proteinExistence type="predicted"/>
<dbReference type="Proteomes" id="UP001172386">
    <property type="component" value="Unassembled WGS sequence"/>
</dbReference>
<organism evidence="1 2">
    <name type="scientific">Neophaeococcomyces mojaviensis</name>
    <dbReference type="NCBI Taxonomy" id="3383035"/>
    <lineage>
        <taxon>Eukaryota</taxon>
        <taxon>Fungi</taxon>
        <taxon>Dikarya</taxon>
        <taxon>Ascomycota</taxon>
        <taxon>Pezizomycotina</taxon>
        <taxon>Eurotiomycetes</taxon>
        <taxon>Chaetothyriomycetidae</taxon>
        <taxon>Chaetothyriales</taxon>
        <taxon>Chaetothyriales incertae sedis</taxon>
        <taxon>Neophaeococcomyces</taxon>
    </lineage>
</organism>
<keyword evidence="2" id="KW-1185">Reference proteome</keyword>
<evidence type="ECO:0000313" key="2">
    <source>
        <dbReference type="Proteomes" id="UP001172386"/>
    </source>
</evidence>
<dbReference type="EMBL" id="JAPDRQ010000158">
    <property type="protein sequence ID" value="KAJ9653332.1"/>
    <property type="molecule type" value="Genomic_DNA"/>
</dbReference>
<gene>
    <name evidence="1" type="ORF">H2198_007474</name>
</gene>
<sequence length="466" mass="52885">MGAIRKTSLAVTATVQKGFELRSRKVRRTLQFVNKGPSNPGTGLSILSLHNRSKQTRRISVTSWQTEYGRIDLITEAAHTYDLGRADPECQDRNEEFSALVVLTPAPQADLDADAYADSFFDELPGFWPVLFSIDRNHFEISSKERYWNTECFKMMLQFGADPTQLGVEPTADNTHSGNMVEWALSAAVSDAVKALVDYGYPFASVNTIEGQSQSPLLVLVDDHTKGYSSSYQIPDKIALLLSRGADCHVHDLHRNTCLHLVLCYDSNEPGGRRYRKFQNIVVPGFDGELKDILMLLITAGADVYKRNDHGNSPSDVAWYWGHGREWCEALRECEYDPEEVDAASSEDSCWSSGADYKREALHRPLLKFDEYLEIRKSRLMVEEVSDDETDDDCIFSKADTEVWFEDATWEPSDPCINKGGCRTGNQHWQENRRPDELVENTEDELMLQRERTGSRERETSKPKLD</sequence>